<accession>A0A100XYN4</accession>
<dbReference type="AlphaFoldDB" id="A0A100XYN4"/>
<dbReference type="RefSeq" id="WP_058938438.1">
    <property type="nucleotide sequence ID" value="NZ_LLYW01000013.1"/>
</dbReference>
<dbReference type="OrthoDB" id="374527at2157"/>
<proteinExistence type="predicted"/>
<comment type="caution">
    <text evidence="1">The sequence shown here is derived from an EMBL/GenBank/DDBJ whole genome shotgun (WGS) entry which is preliminary data.</text>
</comment>
<dbReference type="STRING" id="227598.APY94_04150"/>
<keyword evidence="2" id="KW-1185">Reference proteome</keyword>
<sequence>MNEFEGFKNAVVRNWKKRRLPSFIRKRALDVTYTYSYETRETYIVAWMQFGSKIYVVDIEYSYERGWLELAISELPAPYSKLKGFDPLLVPPGKSIYRYEVKQGA</sequence>
<dbReference type="Proteomes" id="UP000053462">
    <property type="component" value="Unassembled WGS sequence"/>
</dbReference>
<evidence type="ECO:0000313" key="2">
    <source>
        <dbReference type="Proteomes" id="UP000053462"/>
    </source>
</evidence>
<organism evidence="1 2">
    <name type="scientific">Thermococcus celericrescens</name>
    <dbReference type="NCBI Taxonomy" id="227598"/>
    <lineage>
        <taxon>Archaea</taxon>
        <taxon>Methanobacteriati</taxon>
        <taxon>Methanobacteriota</taxon>
        <taxon>Thermococci</taxon>
        <taxon>Thermococcales</taxon>
        <taxon>Thermococcaceae</taxon>
        <taxon>Thermococcus</taxon>
    </lineage>
</organism>
<protein>
    <submittedName>
        <fullName evidence="1">Uncharacterized protein</fullName>
    </submittedName>
</protein>
<evidence type="ECO:0000313" key="1">
    <source>
        <dbReference type="EMBL" id="KUH33930.1"/>
    </source>
</evidence>
<gene>
    <name evidence="1" type="ORF">APY94_04150</name>
</gene>
<reference evidence="1 2" key="1">
    <citation type="submission" date="2015-10" db="EMBL/GenBank/DDBJ databases">
        <title>Draft genome sequence of Thermococcus celericrescens strain DSM 17994.</title>
        <authorList>
            <person name="Hong S.-J."/>
            <person name="Park C.-E."/>
            <person name="Shin J.-H."/>
        </authorList>
    </citation>
    <scope>NUCLEOTIDE SEQUENCE [LARGE SCALE GENOMIC DNA]</scope>
    <source>
        <strain evidence="1 2">DSM 17994</strain>
    </source>
</reference>
<name>A0A100XYN4_9EURY</name>
<dbReference type="EMBL" id="LLYW01000013">
    <property type="protein sequence ID" value="KUH33930.1"/>
    <property type="molecule type" value="Genomic_DNA"/>
</dbReference>